<name>A0AAV4LSE5_BABCB</name>
<proteinExistence type="predicted"/>
<dbReference type="GeneID" id="94192997"/>
<dbReference type="Proteomes" id="UP001497744">
    <property type="component" value="Unassembled WGS sequence"/>
</dbReference>
<organism evidence="1 2">
    <name type="scientific">Babesia caballi</name>
    <dbReference type="NCBI Taxonomy" id="5871"/>
    <lineage>
        <taxon>Eukaryota</taxon>
        <taxon>Sar</taxon>
        <taxon>Alveolata</taxon>
        <taxon>Apicomplexa</taxon>
        <taxon>Aconoidasida</taxon>
        <taxon>Piroplasmida</taxon>
        <taxon>Babesiidae</taxon>
        <taxon>Babesia</taxon>
    </lineage>
</organism>
<dbReference type="EMBL" id="BPLF01000001">
    <property type="protein sequence ID" value="GIX61514.1"/>
    <property type="molecule type" value="Genomic_DNA"/>
</dbReference>
<protein>
    <submittedName>
        <fullName evidence="1">Uncharacterized protein</fullName>
    </submittedName>
</protein>
<dbReference type="RefSeq" id="XP_067713585.1">
    <property type="nucleotide sequence ID" value="XM_067857484.1"/>
</dbReference>
<dbReference type="AlphaFoldDB" id="A0AAV4LSE5"/>
<evidence type="ECO:0000313" key="2">
    <source>
        <dbReference type="Proteomes" id="UP001497744"/>
    </source>
</evidence>
<accession>A0AAV4LSE5</accession>
<comment type="caution">
    <text evidence="1">The sequence shown here is derived from an EMBL/GenBank/DDBJ whole genome shotgun (WGS) entry which is preliminary data.</text>
</comment>
<keyword evidence="2" id="KW-1185">Reference proteome</keyword>
<sequence length="344" mass="37986">MLNFKSEAHRTMLLRMVALQLRCNLLRRFGGVRQEECRLLRSPPARQLLLHWAADIVDRLPHESAAQSAFVAHESARVPSHVLRHPAVEPLIQENQDLRWLVARLEADEAHVPKPYFPSVLRHSLPQFPFAPHEIDKARHLYGLLKFPFYRLTADVRRCPSERFAGLREPVMPNECTVPGEHDMASDCITHDGGKLASADYVYAPSELETGLDGKAHAGCLLKIARRSAVLRIAEDEACDGSPGLQLVDLAPRAEALEGAPDPRRSAVRVARPAVLLVLKQVNGLGPGAPVRSEEGDEGVNALEVAPRETLGVELGCHFALPLLLSKAPQQAERRDVALDVALR</sequence>
<evidence type="ECO:0000313" key="1">
    <source>
        <dbReference type="EMBL" id="GIX61514.1"/>
    </source>
</evidence>
<reference evidence="1 2" key="1">
    <citation type="submission" date="2021-06" db="EMBL/GenBank/DDBJ databases">
        <title>Genome sequence of Babesia caballi.</title>
        <authorList>
            <person name="Yamagishi J."/>
            <person name="Kidaka T."/>
            <person name="Ochi A."/>
        </authorList>
    </citation>
    <scope>NUCLEOTIDE SEQUENCE [LARGE SCALE GENOMIC DNA]</scope>
    <source>
        <strain evidence="1">USDA-D6B2</strain>
    </source>
</reference>
<gene>
    <name evidence="1" type="ORF">BcabD6B2_09490</name>
</gene>